<evidence type="ECO:0000313" key="3">
    <source>
        <dbReference type="EMBL" id="KAJ1118168.1"/>
    </source>
</evidence>
<feature type="region of interest" description="Disordered" evidence="2">
    <location>
        <begin position="188"/>
        <end position="240"/>
    </location>
</feature>
<dbReference type="Gene3D" id="1.10.150.130">
    <property type="match status" value="1"/>
</dbReference>
<dbReference type="GO" id="GO:0003677">
    <property type="term" value="F:DNA binding"/>
    <property type="evidence" value="ECO:0007669"/>
    <property type="project" value="UniProtKB-KW"/>
</dbReference>
<sequence>MAMGQAKGLEWAKMMVAAQGVQQPLETPALTNTDEVQPSDSGLCLLSDERVAAPAKRKRLARAAAGSKLKRAKKDMADSDLPDGLSTSQMDSGPRRARKDNKEQEAAGAGGVPLAAGALAPGASTPIAEEQTSQPARNVACRPTIGASGQGLQAGLGKMMEAMHSFMASVKALAGLGPSEQGACGRRAGAGQVWGRDTKSPPTVQDKASALGAEVADRVPPDTPAGGSDKATSVRPDPPCLDEIPDGLPPGVEGDDALQGGMVAIGSVEQRIGALGELSLAPTTRARYRACFNRFTSLTSAWGAGEDHPMATRVHRFVLWAKDNGKSHTWVSRHLPAIAHFAKLKGEGDPTAGFPLRAALKGWAREEEKPPDQRAPIDLDMLKGLVGGAHSYL</sequence>
<protein>
    <recommendedName>
        <fullName evidence="5">Core-binding (CB) domain-containing protein</fullName>
    </recommendedName>
</protein>
<evidence type="ECO:0000313" key="4">
    <source>
        <dbReference type="Proteomes" id="UP001066276"/>
    </source>
</evidence>
<dbReference type="AlphaFoldDB" id="A0AAV7NXW3"/>
<comment type="caution">
    <text evidence="3">The sequence shown here is derived from an EMBL/GenBank/DDBJ whole genome shotgun (WGS) entry which is preliminary data.</text>
</comment>
<gene>
    <name evidence="3" type="ORF">NDU88_006363</name>
</gene>
<evidence type="ECO:0000256" key="2">
    <source>
        <dbReference type="SAM" id="MobiDB-lite"/>
    </source>
</evidence>
<organism evidence="3 4">
    <name type="scientific">Pleurodeles waltl</name>
    <name type="common">Iberian ribbed newt</name>
    <dbReference type="NCBI Taxonomy" id="8319"/>
    <lineage>
        <taxon>Eukaryota</taxon>
        <taxon>Metazoa</taxon>
        <taxon>Chordata</taxon>
        <taxon>Craniata</taxon>
        <taxon>Vertebrata</taxon>
        <taxon>Euteleostomi</taxon>
        <taxon>Amphibia</taxon>
        <taxon>Batrachia</taxon>
        <taxon>Caudata</taxon>
        <taxon>Salamandroidea</taxon>
        <taxon>Salamandridae</taxon>
        <taxon>Pleurodelinae</taxon>
        <taxon>Pleurodeles</taxon>
    </lineage>
</organism>
<reference evidence="3" key="1">
    <citation type="journal article" date="2022" name="bioRxiv">
        <title>Sequencing and chromosome-scale assembly of the giantPleurodeles waltlgenome.</title>
        <authorList>
            <person name="Brown T."/>
            <person name="Elewa A."/>
            <person name="Iarovenko S."/>
            <person name="Subramanian E."/>
            <person name="Araus A.J."/>
            <person name="Petzold A."/>
            <person name="Susuki M."/>
            <person name="Suzuki K.-i.T."/>
            <person name="Hayashi T."/>
            <person name="Toyoda A."/>
            <person name="Oliveira C."/>
            <person name="Osipova E."/>
            <person name="Leigh N.D."/>
            <person name="Simon A."/>
            <person name="Yun M.H."/>
        </authorList>
    </citation>
    <scope>NUCLEOTIDE SEQUENCE</scope>
    <source>
        <strain evidence="3">20211129_DDA</strain>
        <tissue evidence="3">Liver</tissue>
    </source>
</reference>
<keyword evidence="1" id="KW-0238">DNA-binding</keyword>
<keyword evidence="4" id="KW-1185">Reference proteome</keyword>
<evidence type="ECO:0008006" key="5">
    <source>
        <dbReference type="Google" id="ProtNLM"/>
    </source>
</evidence>
<dbReference type="Proteomes" id="UP001066276">
    <property type="component" value="Chromosome 8"/>
</dbReference>
<accession>A0AAV7NXW3</accession>
<evidence type="ECO:0000256" key="1">
    <source>
        <dbReference type="ARBA" id="ARBA00023125"/>
    </source>
</evidence>
<dbReference type="EMBL" id="JANPWB010000012">
    <property type="protein sequence ID" value="KAJ1118168.1"/>
    <property type="molecule type" value="Genomic_DNA"/>
</dbReference>
<dbReference type="InterPro" id="IPR010998">
    <property type="entry name" value="Integrase_recombinase_N"/>
</dbReference>
<feature type="region of interest" description="Disordered" evidence="2">
    <location>
        <begin position="53"/>
        <end position="108"/>
    </location>
</feature>
<proteinExistence type="predicted"/>
<dbReference type="SUPFAM" id="SSF47823">
    <property type="entry name" value="lambda integrase-like, N-terminal domain"/>
    <property type="match status" value="1"/>
</dbReference>
<name>A0AAV7NXW3_PLEWA</name>